<dbReference type="EMBL" id="OW240916">
    <property type="protein sequence ID" value="CAH2296160.1"/>
    <property type="molecule type" value="Genomic_DNA"/>
</dbReference>
<evidence type="ECO:0000313" key="2">
    <source>
        <dbReference type="EMBL" id="CAH2296160.1"/>
    </source>
</evidence>
<reference evidence="2" key="1">
    <citation type="submission" date="2022-03" db="EMBL/GenBank/DDBJ databases">
        <authorList>
            <person name="Alioto T."/>
            <person name="Alioto T."/>
            <person name="Gomez Garrido J."/>
        </authorList>
    </citation>
    <scope>NUCLEOTIDE SEQUENCE</scope>
</reference>
<evidence type="ECO:0000313" key="3">
    <source>
        <dbReference type="Proteomes" id="UP001295444"/>
    </source>
</evidence>
<name>A0AAD1SFC7_PELCU</name>
<accession>A0AAD1SFC7</accession>
<sequence>MVIVIELVGRELVQVKKSIQDFELTHVTVLQAAPSTEFMLKLQNDIQKYQNDLIRFKRLKVEKVNHDYKYHQVYRWLSGSDTQTRNSTPRFRTRIRKPSLQTVDISSGESASECENRNDQTSKKQVTFLKGGQHVNDPPRTANITTTDGRDIGDTSDVDKRITRNTGSMGKPPRQRR</sequence>
<organism evidence="2 3">
    <name type="scientific">Pelobates cultripes</name>
    <name type="common">Western spadefoot toad</name>
    <dbReference type="NCBI Taxonomy" id="61616"/>
    <lineage>
        <taxon>Eukaryota</taxon>
        <taxon>Metazoa</taxon>
        <taxon>Chordata</taxon>
        <taxon>Craniata</taxon>
        <taxon>Vertebrata</taxon>
        <taxon>Euteleostomi</taxon>
        <taxon>Amphibia</taxon>
        <taxon>Batrachia</taxon>
        <taxon>Anura</taxon>
        <taxon>Pelobatoidea</taxon>
        <taxon>Pelobatidae</taxon>
        <taxon>Pelobates</taxon>
    </lineage>
</organism>
<protein>
    <submittedName>
        <fullName evidence="2">Uncharacterized protein</fullName>
    </submittedName>
</protein>
<dbReference type="Proteomes" id="UP001295444">
    <property type="component" value="Chromosome 05"/>
</dbReference>
<proteinExistence type="predicted"/>
<gene>
    <name evidence="2" type="ORF">PECUL_23A009665</name>
</gene>
<feature type="compositionally biased region" description="Basic and acidic residues" evidence="1">
    <location>
        <begin position="148"/>
        <end position="162"/>
    </location>
</feature>
<feature type="region of interest" description="Disordered" evidence="1">
    <location>
        <begin position="100"/>
        <end position="177"/>
    </location>
</feature>
<keyword evidence="3" id="KW-1185">Reference proteome</keyword>
<feature type="compositionally biased region" description="Polar residues" evidence="1">
    <location>
        <begin position="100"/>
        <end position="110"/>
    </location>
</feature>
<evidence type="ECO:0000256" key="1">
    <source>
        <dbReference type="SAM" id="MobiDB-lite"/>
    </source>
</evidence>
<dbReference type="AlphaFoldDB" id="A0AAD1SFC7"/>